<dbReference type="EMBL" id="AP019301">
    <property type="protein sequence ID" value="BBH02888.1"/>
    <property type="molecule type" value="Genomic_DNA"/>
</dbReference>
<evidence type="ECO:0000313" key="3">
    <source>
        <dbReference type="EMBL" id="BBH02888.1"/>
    </source>
</evidence>
<name>A0A4Y1RG81_PRUDU</name>
<reference evidence="3" key="1">
    <citation type="journal article" date="2019" name="Science">
        <title>Mutation of a bHLH transcription factor allowed almond domestication.</title>
        <authorList>
            <person name="Sanchez-Perez R."/>
            <person name="Pavan S."/>
            <person name="Mazzeo R."/>
            <person name="Moldovan C."/>
            <person name="Aiese Cigliano R."/>
            <person name="Del Cueto J."/>
            <person name="Ricciardi F."/>
            <person name="Lotti C."/>
            <person name="Ricciardi L."/>
            <person name="Dicenta F."/>
            <person name="Lopez-Marques R.L."/>
            <person name="Lindberg Moller B."/>
        </authorList>
    </citation>
    <scope>NUCLEOTIDE SEQUENCE</scope>
</reference>
<sequence length="485" mass="52354">MSSETAALPTAEGQVPRQPDAEAAASKAAGKRPVTVDLEASPASKRSRPSEASRAVFAAEDEDGPTEAVTIACPSKTVQFVNHMILGSQMELPEVDELPKKLLREQAGRAFRLQAAASMEMWLCVKRAISAAEKAKRAYDDGRAKVAEAGKAIQAHAQLLKEKEAAERRALASEAMAGEARAELEAVRAALEAARAAARDAEAVSEAIQDAMQESERTKAAEVEAAVKTAIQGYRSSEEFAALLDGEVGSEMADMLYRFKRITEEMIENYDGEEAAEGPGSAEAAGRRSCRLRAAVFAAEDEDGPTEAVTIACPSKTVQFVNHMILGSQMELPEVDELPKKLLREQAGRAFRLQAAASMEMWLCVKRAISAAEKAKRAYDDGRAKARSLVVVLEMFYVPRMAEGLAVGASQSVGSRAKDTDDFIRSFPGRSEGSFRGILRRKRHLAHDPVPDSERAGSDPRVVIPRHTLFVGFIPKVGLCSVLLE</sequence>
<feature type="region of interest" description="Disordered" evidence="2">
    <location>
        <begin position="1"/>
        <end position="53"/>
    </location>
</feature>
<dbReference type="AlphaFoldDB" id="A0A4Y1RG81"/>
<feature type="coiled-coil region" evidence="1">
    <location>
        <begin position="149"/>
        <end position="218"/>
    </location>
</feature>
<evidence type="ECO:0000256" key="1">
    <source>
        <dbReference type="SAM" id="Coils"/>
    </source>
</evidence>
<keyword evidence="1" id="KW-0175">Coiled coil</keyword>
<gene>
    <name evidence="3" type="ORF">Prudu_013598</name>
</gene>
<proteinExistence type="predicted"/>
<accession>A0A4Y1RG81</accession>
<protein>
    <submittedName>
        <fullName evidence="3">Uncharacterized protein</fullName>
    </submittedName>
</protein>
<organism evidence="3">
    <name type="scientific">Prunus dulcis</name>
    <name type="common">Almond</name>
    <name type="synonym">Amygdalus dulcis</name>
    <dbReference type="NCBI Taxonomy" id="3755"/>
    <lineage>
        <taxon>Eukaryota</taxon>
        <taxon>Viridiplantae</taxon>
        <taxon>Streptophyta</taxon>
        <taxon>Embryophyta</taxon>
        <taxon>Tracheophyta</taxon>
        <taxon>Spermatophyta</taxon>
        <taxon>Magnoliopsida</taxon>
        <taxon>eudicotyledons</taxon>
        <taxon>Gunneridae</taxon>
        <taxon>Pentapetalae</taxon>
        <taxon>rosids</taxon>
        <taxon>fabids</taxon>
        <taxon>Rosales</taxon>
        <taxon>Rosaceae</taxon>
        <taxon>Amygdaloideae</taxon>
        <taxon>Amygdaleae</taxon>
        <taxon>Prunus</taxon>
    </lineage>
</organism>
<evidence type="ECO:0000256" key="2">
    <source>
        <dbReference type="SAM" id="MobiDB-lite"/>
    </source>
</evidence>